<comment type="caution">
    <text evidence="3">The sequence shown here is derived from an EMBL/GenBank/DDBJ whole genome shotgun (WGS) entry which is preliminary data.</text>
</comment>
<name>A0ABW7TN26_9NOCA</name>
<dbReference type="InterPro" id="IPR013786">
    <property type="entry name" value="AcylCoA_DH/ox_N"/>
</dbReference>
<dbReference type="Proteomes" id="UP001611263">
    <property type="component" value="Unassembled WGS sequence"/>
</dbReference>
<proteinExistence type="predicted"/>
<reference evidence="3 4" key="1">
    <citation type="submission" date="2024-10" db="EMBL/GenBank/DDBJ databases">
        <title>The Natural Products Discovery Center: Release of the First 8490 Sequenced Strains for Exploring Actinobacteria Biosynthetic Diversity.</title>
        <authorList>
            <person name="Kalkreuter E."/>
            <person name="Kautsar S.A."/>
            <person name="Yang D."/>
            <person name="Bader C.D."/>
            <person name="Teijaro C.N."/>
            <person name="Fluegel L."/>
            <person name="Davis C.M."/>
            <person name="Simpson J.R."/>
            <person name="Lauterbach L."/>
            <person name="Steele A.D."/>
            <person name="Gui C."/>
            <person name="Meng S."/>
            <person name="Li G."/>
            <person name="Viehrig K."/>
            <person name="Ye F."/>
            <person name="Su P."/>
            <person name="Kiefer A.F."/>
            <person name="Nichols A."/>
            <person name="Cepeda A.J."/>
            <person name="Yan W."/>
            <person name="Fan B."/>
            <person name="Jiang Y."/>
            <person name="Adhikari A."/>
            <person name="Zheng C.-J."/>
            <person name="Schuster L."/>
            <person name="Cowan T.M."/>
            <person name="Smanski M.J."/>
            <person name="Chevrette M.G."/>
            <person name="De Carvalho L.P.S."/>
            <person name="Shen B."/>
        </authorList>
    </citation>
    <scope>NUCLEOTIDE SEQUENCE [LARGE SCALE GENOMIC DNA]</scope>
    <source>
        <strain evidence="3 4">NPDC020568</strain>
    </source>
</reference>
<dbReference type="Gene3D" id="2.40.110.10">
    <property type="entry name" value="Butyryl-CoA Dehydrogenase, subunit A, domain 2"/>
    <property type="match status" value="1"/>
</dbReference>
<dbReference type="InterPro" id="IPR037069">
    <property type="entry name" value="AcylCoA_DH/ox_N_sf"/>
</dbReference>
<feature type="region of interest" description="Disordered" evidence="1">
    <location>
        <begin position="57"/>
        <end position="88"/>
    </location>
</feature>
<dbReference type="RefSeq" id="WP_231508349.1">
    <property type="nucleotide sequence ID" value="NZ_JBIRUQ010000003.1"/>
</dbReference>
<dbReference type="SUPFAM" id="SSF56645">
    <property type="entry name" value="Acyl-CoA dehydrogenase NM domain-like"/>
    <property type="match status" value="1"/>
</dbReference>
<evidence type="ECO:0000313" key="3">
    <source>
        <dbReference type="EMBL" id="MFI1462432.1"/>
    </source>
</evidence>
<gene>
    <name evidence="3" type="ORF">ACH4WX_17080</name>
</gene>
<dbReference type="Pfam" id="PF02771">
    <property type="entry name" value="Acyl-CoA_dh_N"/>
    <property type="match status" value="1"/>
</dbReference>
<dbReference type="InterPro" id="IPR009100">
    <property type="entry name" value="AcylCoA_DH/oxidase_NM_dom_sf"/>
</dbReference>
<dbReference type="EMBL" id="JBIRUQ010000003">
    <property type="protein sequence ID" value="MFI1462432.1"/>
    <property type="molecule type" value="Genomic_DNA"/>
</dbReference>
<dbReference type="GeneID" id="93509784"/>
<keyword evidence="4" id="KW-1185">Reference proteome</keyword>
<protein>
    <submittedName>
        <fullName evidence="3">Acyl-CoA dehydrogenase family protein</fullName>
    </submittedName>
</protein>
<dbReference type="Gene3D" id="1.10.540.10">
    <property type="entry name" value="Acyl-CoA dehydrogenase/oxidase, N-terminal domain"/>
    <property type="match status" value="1"/>
</dbReference>
<evidence type="ECO:0000259" key="2">
    <source>
        <dbReference type="Pfam" id="PF02771"/>
    </source>
</evidence>
<evidence type="ECO:0000256" key="1">
    <source>
        <dbReference type="SAM" id="MobiDB-lite"/>
    </source>
</evidence>
<organism evidence="3 4">
    <name type="scientific">Nocardia carnea</name>
    <dbReference type="NCBI Taxonomy" id="37328"/>
    <lineage>
        <taxon>Bacteria</taxon>
        <taxon>Bacillati</taxon>
        <taxon>Actinomycetota</taxon>
        <taxon>Actinomycetes</taxon>
        <taxon>Mycobacteriales</taxon>
        <taxon>Nocardiaceae</taxon>
        <taxon>Nocardia</taxon>
    </lineage>
</organism>
<accession>A0ABW7TN26</accession>
<evidence type="ECO:0000313" key="4">
    <source>
        <dbReference type="Proteomes" id="UP001611263"/>
    </source>
</evidence>
<dbReference type="InterPro" id="IPR046373">
    <property type="entry name" value="Acyl-CoA_Oxase/DH_mid-dom_sf"/>
</dbReference>
<sequence>MSVSGEINTHFIVAHMIARHDTDAQKAHYLPKMATGEIRGSFSMSEPVLGKIDNLATWASTPPKPSSTASAPAPTPSSAANPARASPI</sequence>
<feature type="domain" description="Acyl-CoA dehydrogenase/oxidase N-terminal" evidence="2">
    <location>
        <begin position="7"/>
        <end position="37"/>
    </location>
</feature>